<dbReference type="EMBL" id="JAPWGM010000003">
    <property type="protein sequence ID" value="MCZ4244203.1"/>
    <property type="molecule type" value="Genomic_DNA"/>
</dbReference>
<feature type="chain" id="PRO_5045527599" evidence="1">
    <location>
        <begin position="20"/>
        <end position="101"/>
    </location>
</feature>
<accession>A0ABT4LAL5</accession>
<comment type="caution">
    <text evidence="2">The sequence shown here is derived from an EMBL/GenBank/DDBJ whole genome shotgun (WGS) entry which is preliminary data.</text>
</comment>
<name>A0ABT4LAL5_9SPHI</name>
<sequence>MKKILVMCAILCMHNLAFGQKVFQSGNYGKQKQKSYLELEGVLKDKYKNKGFYWFNVQRKDDVCIVNIVDTALFNKTTINTPVTLKECFELDSNQWKKKLN</sequence>
<evidence type="ECO:0000256" key="1">
    <source>
        <dbReference type="SAM" id="SignalP"/>
    </source>
</evidence>
<feature type="signal peptide" evidence="1">
    <location>
        <begin position="1"/>
        <end position="19"/>
    </location>
</feature>
<keyword evidence="1" id="KW-0732">Signal</keyword>
<dbReference type="RefSeq" id="WP_269427276.1">
    <property type="nucleotide sequence ID" value="NZ_JAPWGM010000003.1"/>
</dbReference>
<protein>
    <submittedName>
        <fullName evidence="2">Uncharacterized protein</fullName>
    </submittedName>
</protein>
<evidence type="ECO:0000313" key="3">
    <source>
        <dbReference type="Proteomes" id="UP001144347"/>
    </source>
</evidence>
<evidence type="ECO:0000313" key="2">
    <source>
        <dbReference type="EMBL" id="MCZ4244203.1"/>
    </source>
</evidence>
<reference evidence="2" key="1">
    <citation type="submission" date="2022-12" db="EMBL/GenBank/DDBJ databases">
        <title>Genome sequence of HCMS5-2.</title>
        <authorList>
            <person name="Woo H."/>
        </authorList>
    </citation>
    <scope>NUCLEOTIDE SEQUENCE</scope>
    <source>
        <strain evidence="2">HCMS5-2</strain>
    </source>
</reference>
<dbReference type="Proteomes" id="UP001144347">
    <property type="component" value="Unassembled WGS sequence"/>
</dbReference>
<keyword evidence="3" id="KW-1185">Reference proteome</keyword>
<proteinExistence type="predicted"/>
<organism evidence="2 3">
    <name type="scientific">Pedobacter punctiformis</name>
    <dbReference type="NCBI Taxonomy" id="3004097"/>
    <lineage>
        <taxon>Bacteria</taxon>
        <taxon>Pseudomonadati</taxon>
        <taxon>Bacteroidota</taxon>
        <taxon>Sphingobacteriia</taxon>
        <taxon>Sphingobacteriales</taxon>
        <taxon>Sphingobacteriaceae</taxon>
        <taxon>Pedobacter</taxon>
    </lineage>
</organism>
<gene>
    <name evidence="2" type="ORF">O0955_09310</name>
</gene>